<evidence type="ECO:0000313" key="1">
    <source>
        <dbReference type="EMBL" id="GBG29796.1"/>
    </source>
</evidence>
<protein>
    <submittedName>
        <fullName evidence="1">Uncharacterized protein</fullName>
    </submittedName>
</protein>
<dbReference type="Proteomes" id="UP000241890">
    <property type="component" value="Unassembled WGS sequence"/>
</dbReference>
<evidence type="ECO:0000313" key="2">
    <source>
        <dbReference type="Proteomes" id="UP000241890"/>
    </source>
</evidence>
<proteinExistence type="predicted"/>
<reference evidence="1 2" key="1">
    <citation type="submission" date="2017-12" db="EMBL/GenBank/DDBJ databases">
        <title>Sequencing, de novo assembly and annotation of complete genome of a new Thraustochytrid species, strain FCC1311.</title>
        <authorList>
            <person name="Sedici K."/>
            <person name="Godart F."/>
            <person name="Aiese Cigliano R."/>
            <person name="Sanseverino W."/>
            <person name="Barakat M."/>
            <person name="Ortet P."/>
            <person name="Marechal E."/>
            <person name="Cagnac O."/>
            <person name="Amato A."/>
        </authorList>
    </citation>
    <scope>NUCLEOTIDE SEQUENCE [LARGE SCALE GENOMIC DNA]</scope>
</reference>
<dbReference type="EMBL" id="BEYU01000066">
    <property type="protein sequence ID" value="GBG29796.1"/>
    <property type="molecule type" value="Genomic_DNA"/>
</dbReference>
<sequence length="66" mass="6600">MLASGNAFRIAYPGLRVALVCHETVGETVVETVGETAGVTVGATVGELVGDSVEALGDDVGSPQNL</sequence>
<accession>A0A2R5GFW6</accession>
<gene>
    <name evidence="1" type="ORF">FCC1311_060162</name>
</gene>
<name>A0A2R5GFW6_9STRA</name>
<dbReference type="InParanoid" id="A0A2R5GFW6"/>
<comment type="caution">
    <text evidence="1">The sequence shown here is derived from an EMBL/GenBank/DDBJ whole genome shotgun (WGS) entry which is preliminary data.</text>
</comment>
<organism evidence="1 2">
    <name type="scientific">Hondaea fermentalgiana</name>
    <dbReference type="NCBI Taxonomy" id="2315210"/>
    <lineage>
        <taxon>Eukaryota</taxon>
        <taxon>Sar</taxon>
        <taxon>Stramenopiles</taxon>
        <taxon>Bigyra</taxon>
        <taxon>Labyrinthulomycetes</taxon>
        <taxon>Thraustochytrida</taxon>
        <taxon>Thraustochytriidae</taxon>
        <taxon>Hondaea</taxon>
    </lineage>
</organism>
<keyword evidence="2" id="KW-1185">Reference proteome</keyword>
<dbReference type="AlphaFoldDB" id="A0A2R5GFW6"/>